<dbReference type="Proteomes" id="UP000037558">
    <property type="component" value="Unassembled WGS sequence"/>
</dbReference>
<sequence length="125" mass="14589">MSQKQINLSLLGLLLLIYLGIWAWQYVVFFKETPSFEENVQQVMKKAERHEWQKAGEQMEKVEKQWDRGKIAVSIKTASMNHSLLTISLRKLKSSVSKHDELGVKREGEESLLLFRNTLSLIPRF</sequence>
<dbReference type="PATRIC" id="fig|284581.3.peg.4076"/>
<evidence type="ECO:0000313" key="2">
    <source>
        <dbReference type="Proteomes" id="UP000037558"/>
    </source>
</evidence>
<dbReference type="InterPro" id="IPR025373">
    <property type="entry name" value="DUF4363"/>
</dbReference>
<comment type="caution">
    <text evidence="1">The sequence shown here is derived from an EMBL/GenBank/DDBJ whole genome shotgun (WGS) entry which is preliminary data.</text>
</comment>
<organism evidence="1 2">
    <name type="scientific">Priestia koreensis</name>
    <dbReference type="NCBI Taxonomy" id="284581"/>
    <lineage>
        <taxon>Bacteria</taxon>
        <taxon>Bacillati</taxon>
        <taxon>Bacillota</taxon>
        <taxon>Bacilli</taxon>
        <taxon>Bacillales</taxon>
        <taxon>Bacillaceae</taxon>
        <taxon>Priestia</taxon>
    </lineage>
</organism>
<gene>
    <name evidence="1" type="ORF">AMD01_15020</name>
</gene>
<name>A0A0M0KYZ1_9BACI</name>
<dbReference type="STRING" id="284581.AMD01_15020"/>
<evidence type="ECO:0000313" key="1">
    <source>
        <dbReference type="EMBL" id="KOO44031.1"/>
    </source>
</evidence>
<dbReference type="AlphaFoldDB" id="A0A0M0KYZ1"/>
<dbReference type="EMBL" id="LILC01000019">
    <property type="protein sequence ID" value="KOO44031.1"/>
    <property type="molecule type" value="Genomic_DNA"/>
</dbReference>
<reference evidence="2" key="1">
    <citation type="submission" date="2015-08" db="EMBL/GenBank/DDBJ databases">
        <title>Fjat-14210 dsm16467.</title>
        <authorList>
            <person name="Liu B."/>
            <person name="Wang J."/>
            <person name="Zhu Y."/>
            <person name="Liu G."/>
            <person name="Chen Q."/>
            <person name="Chen Z."/>
            <person name="Lan J."/>
            <person name="Che J."/>
            <person name="Ge C."/>
            <person name="Shi H."/>
            <person name="Pan Z."/>
            <person name="Liu X."/>
        </authorList>
    </citation>
    <scope>NUCLEOTIDE SEQUENCE [LARGE SCALE GENOMIC DNA]</scope>
    <source>
        <strain evidence="2">DSM 16467</strain>
    </source>
</reference>
<protein>
    <submittedName>
        <fullName evidence="1">Uncharacterized protein</fullName>
    </submittedName>
</protein>
<keyword evidence="2" id="KW-1185">Reference proteome</keyword>
<accession>A0A0M0KYZ1</accession>
<dbReference type="Pfam" id="PF14276">
    <property type="entry name" value="DUF4363"/>
    <property type="match status" value="1"/>
</dbReference>
<dbReference type="RefSeq" id="WP_053402240.1">
    <property type="nucleotide sequence ID" value="NZ_JAMAUM010000004.1"/>
</dbReference>
<proteinExistence type="predicted"/>